<dbReference type="EMBL" id="JAYWVC010000057">
    <property type="protein sequence ID" value="MED7823932.1"/>
    <property type="molecule type" value="Genomic_DNA"/>
</dbReference>
<reference evidence="1" key="1">
    <citation type="submission" date="2024-01" db="EMBL/GenBank/DDBJ databases">
        <title>First draft genome sequence data of TA4-1, the type strain of Gram-positive actinobacterium Streptomyces chiangmaiensis.</title>
        <authorList>
            <person name="Yasawong M."/>
            <person name="Nantapong N."/>
        </authorList>
    </citation>
    <scope>NUCLEOTIDE SEQUENCE</scope>
    <source>
        <strain evidence="1">TA4-1</strain>
    </source>
</reference>
<gene>
    <name evidence="1" type="ORF">VXC91_18580</name>
</gene>
<name>A0ABU7FIH2_9ACTN</name>
<sequence>MTDASSASRGHGLRRDIDLLEALASDEAQTAGGLGVVQPPLRSAGVALSAVWRARKFTAHLASPCPNGEKSSS</sequence>
<dbReference type="RefSeq" id="WP_329508387.1">
    <property type="nucleotide sequence ID" value="NZ_BAAAYZ010000115.1"/>
</dbReference>
<organism evidence="1 2">
    <name type="scientific">Streptomyces chiangmaiensis</name>
    <dbReference type="NCBI Taxonomy" id="766497"/>
    <lineage>
        <taxon>Bacteria</taxon>
        <taxon>Bacillati</taxon>
        <taxon>Actinomycetota</taxon>
        <taxon>Actinomycetes</taxon>
        <taxon>Kitasatosporales</taxon>
        <taxon>Streptomycetaceae</taxon>
        <taxon>Streptomyces</taxon>
    </lineage>
</organism>
<protein>
    <submittedName>
        <fullName evidence="1">Uncharacterized protein</fullName>
    </submittedName>
</protein>
<accession>A0ABU7FIH2</accession>
<evidence type="ECO:0000313" key="2">
    <source>
        <dbReference type="Proteomes" id="UP001333996"/>
    </source>
</evidence>
<keyword evidence="2" id="KW-1185">Reference proteome</keyword>
<evidence type="ECO:0000313" key="1">
    <source>
        <dbReference type="EMBL" id="MED7823932.1"/>
    </source>
</evidence>
<proteinExistence type="predicted"/>
<dbReference type="Proteomes" id="UP001333996">
    <property type="component" value="Unassembled WGS sequence"/>
</dbReference>
<comment type="caution">
    <text evidence="1">The sequence shown here is derived from an EMBL/GenBank/DDBJ whole genome shotgun (WGS) entry which is preliminary data.</text>
</comment>